<feature type="domain" description="Glycosyltransferase 2-like" evidence="14">
    <location>
        <begin position="11"/>
        <end position="180"/>
    </location>
</feature>
<dbReference type="Proteomes" id="UP000323011">
    <property type="component" value="Unassembled WGS sequence"/>
</dbReference>
<keyword evidence="21" id="KW-1185">Reference proteome</keyword>
<comment type="cofactor">
    <cofactor evidence="3">
        <name>Mg(2+)</name>
        <dbReference type="ChEBI" id="CHEBI:18420"/>
    </cofactor>
</comment>
<dbReference type="GO" id="GO:0006066">
    <property type="term" value="P:alcohol metabolic process"/>
    <property type="evidence" value="ECO:0007669"/>
    <property type="project" value="UniProtKB-ARBA"/>
</dbReference>
<keyword evidence="12" id="KW-0464">Manganese</keyword>
<dbReference type="EMBL" id="VLTM01000002">
    <property type="protein sequence ID" value="KAA0168432.1"/>
    <property type="molecule type" value="Genomic_DNA"/>
</dbReference>
<dbReference type="AlphaFoldDB" id="A0A5A8DSK8"/>
<evidence type="ECO:0000313" key="21">
    <source>
        <dbReference type="Proteomes" id="UP000323011"/>
    </source>
</evidence>
<evidence type="ECO:0000256" key="12">
    <source>
        <dbReference type="ARBA" id="ARBA00023211"/>
    </source>
</evidence>
<evidence type="ECO:0000256" key="13">
    <source>
        <dbReference type="RuleBase" id="RU365083"/>
    </source>
</evidence>
<evidence type="ECO:0000313" key="19">
    <source>
        <dbReference type="EMBL" id="KAA0177700.1"/>
    </source>
</evidence>
<dbReference type="EC" id="2.4.1.83" evidence="13"/>
<dbReference type="PANTHER" id="PTHR43398:SF1">
    <property type="entry name" value="DOLICHOL-PHOSPHATE MANNOSYLTRANSFERASE SUBUNIT 1"/>
    <property type="match status" value="1"/>
</dbReference>
<dbReference type="EMBL" id="VLTN01000138">
    <property type="protein sequence ID" value="KAA0145699.1"/>
    <property type="molecule type" value="Genomic_DNA"/>
</dbReference>
<evidence type="ECO:0000256" key="9">
    <source>
        <dbReference type="ARBA" id="ARBA00022723"/>
    </source>
</evidence>
<dbReference type="EMBL" id="VLTN01000004">
    <property type="protein sequence ID" value="KAA0156327.1"/>
    <property type="molecule type" value="Genomic_DNA"/>
</dbReference>
<dbReference type="GO" id="GO:0004582">
    <property type="term" value="F:dolichyl-phosphate beta-D-mannosyltransferase activity"/>
    <property type="evidence" value="ECO:0007669"/>
    <property type="project" value="UniProtKB-UniRule"/>
</dbReference>
<comment type="catalytic activity">
    <reaction evidence="13">
        <text>a di-trans,poly-cis-dolichyl phosphate + GDP-alpha-D-mannose = a di-trans,poly-cis-dolichyl beta-D-mannosyl phosphate + GDP</text>
        <dbReference type="Rhea" id="RHEA:21184"/>
        <dbReference type="Rhea" id="RHEA-COMP:19498"/>
        <dbReference type="Rhea" id="RHEA-COMP:19501"/>
        <dbReference type="ChEBI" id="CHEBI:57527"/>
        <dbReference type="ChEBI" id="CHEBI:57683"/>
        <dbReference type="ChEBI" id="CHEBI:58189"/>
        <dbReference type="ChEBI" id="CHEBI:58211"/>
    </reaction>
</comment>
<dbReference type="GO" id="GO:0006720">
    <property type="term" value="P:isoprenoid metabolic process"/>
    <property type="evidence" value="ECO:0007669"/>
    <property type="project" value="UniProtKB-ARBA"/>
</dbReference>
<dbReference type="InterPro" id="IPR001173">
    <property type="entry name" value="Glyco_trans_2-like"/>
</dbReference>
<keyword evidence="10 13" id="KW-0256">Endoplasmic reticulum</keyword>
<evidence type="ECO:0000256" key="8">
    <source>
        <dbReference type="ARBA" id="ARBA00022679"/>
    </source>
</evidence>
<evidence type="ECO:0000256" key="4">
    <source>
        <dbReference type="ARBA" id="ARBA00004240"/>
    </source>
</evidence>
<dbReference type="Gene3D" id="3.90.550.10">
    <property type="entry name" value="Spore Coat Polysaccharide Biosynthesis Protein SpsA, Chain A"/>
    <property type="match status" value="1"/>
</dbReference>
<comment type="function">
    <text evidence="13">Transfers mannose from GDP-mannose to dolichol monophosphate to form dolichol phosphate mannose (Dol-P-Man) which is the mannosyl donor in pathways leading to N-glycosylation, glycosyl phosphatidylinositol membrane anchoring, and O-mannosylation of proteins.</text>
</comment>
<gene>
    <name evidence="19" type="ORF">FNF27_00872</name>
    <name evidence="17" type="ORF">FNF28_03127</name>
    <name evidence="16" type="ORF">FNF29_01120</name>
    <name evidence="15" type="ORF">FNF29_08426</name>
    <name evidence="18" type="ORF">FNF31_00314</name>
</gene>
<evidence type="ECO:0000313" key="22">
    <source>
        <dbReference type="Proteomes" id="UP000324907"/>
    </source>
</evidence>
<dbReference type="GO" id="GO:0005789">
    <property type="term" value="C:endoplasmic reticulum membrane"/>
    <property type="evidence" value="ECO:0007669"/>
    <property type="project" value="TreeGrafter"/>
</dbReference>
<dbReference type="GO" id="GO:0006488">
    <property type="term" value="P:dolichol-linked oligosaccharide biosynthetic process"/>
    <property type="evidence" value="ECO:0007669"/>
    <property type="project" value="TreeGrafter"/>
</dbReference>
<evidence type="ECO:0000256" key="3">
    <source>
        <dbReference type="ARBA" id="ARBA00001946"/>
    </source>
</evidence>
<comment type="cofactor">
    <cofactor evidence="1">
        <name>Ca(2+)</name>
        <dbReference type="ChEBI" id="CHEBI:29108"/>
    </cofactor>
</comment>
<comment type="cofactor">
    <cofactor evidence="2">
        <name>Mn(2+)</name>
        <dbReference type="ChEBI" id="CHEBI:29035"/>
    </cofactor>
</comment>
<proteinExistence type="inferred from homology"/>
<dbReference type="FunFam" id="3.90.550.10:FF:000036">
    <property type="entry name" value="Dolichol-phosphate mannosyltransferase subunit 1"/>
    <property type="match status" value="1"/>
</dbReference>
<evidence type="ECO:0000313" key="20">
    <source>
        <dbReference type="Proteomes" id="UP000322899"/>
    </source>
</evidence>
<evidence type="ECO:0000313" key="17">
    <source>
        <dbReference type="EMBL" id="KAA0166486.1"/>
    </source>
</evidence>
<evidence type="ECO:0000256" key="2">
    <source>
        <dbReference type="ARBA" id="ARBA00001936"/>
    </source>
</evidence>
<dbReference type="CDD" id="cd06442">
    <property type="entry name" value="DPM1_like"/>
    <property type="match status" value="1"/>
</dbReference>
<evidence type="ECO:0000313" key="15">
    <source>
        <dbReference type="EMBL" id="KAA0145699.1"/>
    </source>
</evidence>
<evidence type="ECO:0000313" key="18">
    <source>
        <dbReference type="EMBL" id="KAA0168432.1"/>
    </source>
</evidence>
<reference evidence="20 21" key="1">
    <citation type="submission" date="2019-07" db="EMBL/GenBank/DDBJ databases">
        <title>Genomes of Cafeteria roenbergensis.</title>
        <authorList>
            <person name="Fischer M.G."/>
            <person name="Hackl T."/>
            <person name="Roman M."/>
        </authorList>
    </citation>
    <scope>NUCLEOTIDE SEQUENCE [LARGE SCALE GENOMIC DNA]</scope>
    <source>
        <strain evidence="15 21">BVI</strain>
        <strain evidence="18 23">Cflag</strain>
        <strain evidence="19 20">E4-10P</strain>
        <strain evidence="17 22">RCC970-E3</strain>
    </source>
</reference>
<dbReference type="OrthoDB" id="2603at2759"/>
<keyword evidence="8 13" id="KW-0808">Transferase</keyword>
<dbReference type="Proteomes" id="UP000324907">
    <property type="component" value="Unassembled WGS sequence"/>
</dbReference>
<dbReference type="Proteomes" id="UP000322899">
    <property type="component" value="Unassembled WGS sequence"/>
</dbReference>
<keyword evidence="11" id="KW-0460">Magnesium</keyword>
<evidence type="ECO:0000256" key="10">
    <source>
        <dbReference type="ARBA" id="ARBA00022824"/>
    </source>
</evidence>
<comment type="subcellular location">
    <subcellularLocation>
        <location evidence="4 13">Endoplasmic reticulum</location>
    </subcellularLocation>
</comment>
<keyword evidence="9" id="KW-0479">Metal-binding</keyword>
<keyword evidence="7 13" id="KW-0328">Glycosyltransferase</keyword>
<dbReference type="InterPro" id="IPR029044">
    <property type="entry name" value="Nucleotide-diphossugar_trans"/>
</dbReference>
<evidence type="ECO:0000313" key="16">
    <source>
        <dbReference type="EMBL" id="KAA0156327.1"/>
    </source>
</evidence>
<comment type="pathway">
    <text evidence="5 13">Protein modification; protein glycosylation.</text>
</comment>
<name>A0A5A8DSK8_CAFRO</name>
<dbReference type="GO" id="GO:0006506">
    <property type="term" value="P:GPI anchor biosynthetic process"/>
    <property type="evidence" value="ECO:0007669"/>
    <property type="project" value="TreeGrafter"/>
</dbReference>
<evidence type="ECO:0000256" key="5">
    <source>
        <dbReference type="ARBA" id="ARBA00004922"/>
    </source>
</evidence>
<dbReference type="Pfam" id="PF00535">
    <property type="entry name" value="Glycos_transf_2"/>
    <property type="match status" value="1"/>
</dbReference>
<evidence type="ECO:0000256" key="6">
    <source>
        <dbReference type="ARBA" id="ARBA00006739"/>
    </source>
</evidence>
<dbReference type="GO" id="GO:0046872">
    <property type="term" value="F:metal ion binding"/>
    <property type="evidence" value="ECO:0007669"/>
    <property type="project" value="UniProtKB-KW"/>
</dbReference>
<sequence>MADSSSPPSVTVILPTYEEVTNLPLIVFLIDKHLSAAGVSYQVLIVEDSSPDGTMAVALRLQKVFPGRVRVFKRAGKLGLGSAYMDALKFVKSEFVVLMDADMSHHPKEIPVMLKRQLETGCDIVTGTRYRLGGGVLGWDLRRKLTSRVANFLATLVLSPGASDLTGSFRLYKRDVLEDVLKTVKSKGYVFQMEVIVRADKMGYSIEEIPISFVDRIHGASKLGAGEIVQYLKGMGMLFFEF</sequence>
<evidence type="ECO:0000256" key="1">
    <source>
        <dbReference type="ARBA" id="ARBA00001913"/>
    </source>
</evidence>
<dbReference type="OMA" id="KCFRREV"/>
<evidence type="ECO:0000256" key="11">
    <source>
        <dbReference type="ARBA" id="ARBA00022842"/>
    </source>
</evidence>
<comment type="similarity">
    <text evidence="6 13">Belongs to the glycosyltransferase 2 family.</text>
</comment>
<evidence type="ECO:0000256" key="7">
    <source>
        <dbReference type="ARBA" id="ARBA00022676"/>
    </source>
</evidence>
<organism evidence="18 23">
    <name type="scientific">Cafeteria roenbergensis</name>
    <name type="common">Marine flagellate</name>
    <dbReference type="NCBI Taxonomy" id="33653"/>
    <lineage>
        <taxon>Eukaryota</taxon>
        <taxon>Sar</taxon>
        <taxon>Stramenopiles</taxon>
        <taxon>Bigyra</taxon>
        <taxon>Opalozoa</taxon>
        <taxon>Bicosoecida</taxon>
        <taxon>Cafeteriaceae</taxon>
        <taxon>Cafeteria</taxon>
    </lineage>
</organism>
<dbReference type="Proteomes" id="UP000325113">
    <property type="component" value="Unassembled WGS sequence"/>
</dbReference>
<comment type="caution">
    <text evidence="18">The sequence shown here is derived from an EMBL/GenBank/DDBJ whole genome shotgun (WGS) entry which is preliminary data.</text>
</comment>
<accession>A0A5A8DSK8</accession>
<dbReference type="InterPro" id="IPR039528">
    <property type="entry name" value="DPM1-like"/>
</dbReference>
<dbReference type="SUPFAM" id="SSF53448">
    <property type="entry name" value="Nucleotide-diphospho-sugar transferases"/>
    <property type="match status" value="1"/>
</dbReference>
<dbReference type="EMBL" id="VLTO01000003">
    <property type="protein sequence ID" value="KAA0177700.1"/>
    <property type="molecule type" value="Genomic_DNA"/>
</dbReference>
<dbReference type="UniPathway" id="UPA00378"/>
<dbReference type="PANTHER" id="PTHR43398">
    <property type="entry name" value="DOLICHOL-PHOSPHATE MANNOSYLTRANSFERASE SUBUNIT 1"/>
    <property type="match status" value="1"/>
</dbReference>
<evidence type="ECO:0000259" key="14">
    <source>
        <dbReference type="Pfam" id="PF00535"/>
    </source>
</evidence>
<comment type="subunit">
    <text evidence="13">Component of the dolichol-phosphate mannose (DPM) synthase complex.</text>
</comment>
<protein>
    <recommendedName>
        <fullName evidence="13">Dolichol-phosphate mannosyltransferase subunit 1</fullName>
        <ecNumber evidence="13">2.4.1.83</ecNumber>
    </recommendedName>
</protein>
<dbReference type="EMBL" id="VLTL01000039">
    <property type="protein sequence ID" value="KAA0166486.1"/>
    <property type="molecule type" value="Genomic_DNA"/>
</dbReference>
<evidence type="ECO:0000313" key="23">
    <source>
        <dbReference type="Proteomes" id="UP000325113"/>
    </source>
</evidence>
<dbReference type="GO" id="GO:0035269">
    <property type="term" value="P:protein O-linked glycosylation via mannose"/>
    <property type="evidence" value="ECO:0007669"/>
    <property type="project" value="TreeGrafter"/>
</dbReference>